<dbReference type="GO" id="GO:0000214">
    <property type="term" value="C:tRNA-intron endonuclease complex"/>
    <property type="evidence" value="ECO:0007669"/>
    <property type="project" value="TreeGrafter"/>
</dbReference>
<dbReference type="InterPro" id="IPR006676">
    <property type="entry name" value="tRNA_splic"/>
</dbReference>
<feature type="domain" description="tRNA intron endonuclease N-terminal" evidence="6">
    <location>
        <begin position="236"/>
        <end position="270"/>
    </location>
</feature>
<feature type="region of interest" description="Disordered" evidence="4">
    <location>
        <begin position="381"/>
        <end position="400"/>
    </location>
</feature>
<dbReference type="InterPro" id="IPR011856">
    <property type="entry name" value="tRNA_endonuc-like_dom_sf"/>
</dbReference>
<protein>
    <recommendedName>
        <fullName evidence="2">tRNA-intron lyase</fullName>
        <ecNumber evidence="2">4.6.1.16</ecNumber>
    </recommendedName>
</protein>
<keyword evidence="7" id="KW-0540">Nuclease</keyword>
<dbReference type="InterPro" id="IPR036167">
    <property type="entry name" value="tRNA_intron_Endo_cat-like_sf"/>
</dbReference>
<evidence type="ECO:0000259" key="5">
    <source>
        <dbReference type="Pfam" id="PF01974"/>
    </source>
</evidence>
<dbReference type="Pfam" id="PF01974">
    <property type="entry name" value="tRNA_int_endo"/>
    <property type="match status" value="1"/>
</dbReference>
<accession>A0A9W8EHM4</accession>
<dbReference type="GO" id="GO:0005737">
    <property type="term" value="C:cytoplasm"/>
    <property type="evidence" value="ECO:0007669"/>
    <property type="project" value="TreeGrafter"/>
</dbReference>
<dbReference type="GO" id="GO:0000379">
    <property type="term" value="P:tRNA-type intron splice site recognition and cleavage"/>
    <property type="evidence" value="ECO:0007669"/>
    <property type="project" value="TreeGrafter"/>
</dbReference>
<feature type="domain" description="tRNA intron endonuclease catalytic" evidence="5">
    <location>
        <begin position="283"/>
        <end position="376"/>
    </location>
</feature>
<evidence type="ECO:0000256" key="3">
    <source>
        <dbReference type="ARBA" id="ARBA00034031"/>
    </source>
</evidence>
<dbReference type="Gene3D" id="3.40.1350.10">
    <property type="match status" value="1"/>
</dbReference>
<gene>
    <name evidence="7" type="primary">SEN2</name>
    <name evidence="7" type="ORF">H4R26_000303</name>
</gene>
<proteinExistence type="inferred from homology"/>
<evidence type="ECO:0000256" key="2">
    <source>
        <dbReference type="ARBA" id="ARBA00012573"/>
    </source>
</evidence>
<dbReference type="AlphaFoldDB" id="A0A9W8EHM4"/>
<dbReference type="OrthoDB" id="10249562at2759"/>
<dbReference type="GO" id="GO:0003676">
    <property type="term" value="F:nucleic acid binding"/>
    <property type="evidence" value="ECO:0007669"/>
    <property type="project" value="InterPro"/>
</dbReference>
<evidence type="ECO:0000259" key="6">
    <source>
        <dbReference type="Pfam" id="PF02778"/>
    </source>
</evidence>
<feature type="region of interest" description="Disordered" evidence="4">
    <location>
        <begin position="194"/>
        <end position="214"/>
    </location>
</feature>
<evidence type="ECO:0000256" key="1">
    <source>
        <dbReference type="ARBA" id="ARBA00008078"/>
    </source>
</evidence>
<dbReference type="EMBL" id="JANBQF010000008">
    <property type="protein sequence ID" value="KAJ2008269.1"/>
    <property type="molecule type" value="Genomic_DNA"/>
</dbReference>
<dbReference type="Proteomes" id="UP001150907">
    <property type="component" value="Unassembled WGS sequence"/>
</dbReference>
<comment type="caution">
    <text evidence="7">The sequence shown here is derived from an EMBL/GenBank/DDBJ whole genome shotgun (WGS) entry which is preliminary data.</text>
</comment>
<comment type="similarity">
    <text evidence="1">Belongs to the tRNA-intron endonuclease family.</text>
</comment>
<dbReference type="SUPFAM" id="SSF53032">
    <property type="entry name" value="tRNA-intron endonuclease catalytic domain-like"/>
    <property type="match status" value="1"/>
</dbReference>
<organism evidence="7 8">
    <name type="scientific">Coemansia thaxteri</name>
    <dbReference type="NCBI Taxonomy" id="2663907"/>
    <lineage>
        <taxon>Eukaryota</taxon>
        <taxon>Fungi</taxon>
        <taxon>Fungi incertae sedis</taxon>
        <taxon>Zoopagomycota</taxon>
        <taxon>Kickxellomycotina</taxon>
        <taxon>Kickxellomycetes</taxon>
        <taxon>Kickxellales</taxon>
        <taxon>Kickxellaceae</taxon>
        <taxon>Coemansia</taxon>
    </lineage>
</organism>
<dbReference type="InterPro" id="IPR006677">
    <property type="entry name" value="tRNA_intron_Endonuc_cat-like"/>
</dbReference>
<dbReference type="CDD" id="cd22363">
    <property type="entry name" value="tRNA-intron_lyase_C"/>
    <property type="match status" value="1"/>
</dbReference>
<dbReference type="PANTHER" id="PTHR21227:SF0">
    <property type="entry name" value="TRNA-SPLICING ENDONUCLEASE SUBUNIT SEN2"/>
    <property type="match status" value="1"/>
</dbReference>
<evidence type="ECO:0000256" key="4">
    <source>
        <dbReference type="SAM" id="MobiDB-lite"/>
    </source>
</evidence>
<evidence type="ECO:0000313" key="8">
    <source>
        <dbReference type="Proteomes" id="UP001150907"/>
    </source>
</evidence>
<keyword evidence="7" id="KW-0456">Lyase</keyword>
<evidence type="ECO:0000313" key="7">
    <source>
        <dbReference type="EMBL" id="KAJ2008269.1"/>
    </source>
</evidence>
<dbReference type="EC" id="4.6.1.16" evidence="2"/>
<dbReference type="Pfam" id="PF02778">
    <property type="entry name" value="tRNA_int_endo_N"/>
    <property type="match status" value="1"/>
</dbReference>
<comment type="catalytic activity">
    <reaction evidence="3">
        <text>pretRNA = a 3'-half-tRNA molecule with a 5'-OH end + a 5'-half-tRNA molecule with a 2',3'-cyclic phosphate end + an intron with a 2',3'-cyclic phosphate and a 5'-hydroxyl terminus.</text>
        <dbReference type="EC" id="4.6.1.16"/>
    </reaction>
</comment>
<dbReference type="GO" id="GO:0000213">
    <property type="term" value="F:tRNA-intron lyase activity"/>
    <property type="evidence" value="ECO:0007669"/>
    <property type="project" value="UniProtKB-EC"/>
</dbReference>
<sequence length="417" mass="46757">MQAQGAAAPPSKRSAKRNKMPFEPLPMIRHPAILPRVGQLLDHIHQLLAQLGRTEIIGSPLAAITKLGTTYLPSIGHIVHYMWAAAAAAAKGAFYRVVPGNLFWPALVPAQIEATINIIRSGQDCTGAQLPVVVDCSVWVPTGWALLWRKGAFGKGILSRADPTWLLRFNRARLAPESAHRGSKYLEDITRQRRTERHAAKESEPAHPSKDKDGVTGLTLVPMSEFEVSADEAQEMEPLQLSFYETLFLCDLGCLRVRDSAGVEYGYFDLWHLFCTVDRSPDFALKFAAYYYYRSKGWVVKSGLKFGTDFMLYKKGPAQSHAQYSVLVRRNDDCADADCAANDDEPWAASESWQYMFSLSRVTTQVRKTLILCYVESPPPLTSTESAQEPEAGNMPPEMNQYRIREFVVQRFNPNRK</sequence>
<name>A0A9W8EHM4_9FUNG</name>
<reference evidence="7" key="1">
    <citation type="submission" date="2022-07" db="EMBL/GenBank/DDBJ databases">
        <title>Phylogenomic reconstructions and comparative analyses of Kickxellomycotina fungi.</title>
        <authorList>
            <person name="Reynolds N.K."/>
            <person name="Stajich J.E."/>
            <person name="Barry K."/>
            <person name="Grigoriev I.V."/>
            <person name="Crous P."/>
            <person name="Smith M.E."/>
        </authorList>
    </citation>
    <scope>NUCLEOTIDE SEQUENCE</scope>
    <source>
        <strain evidence="7">IMI 214461</strain>
    </source>
</reference>
<dbReference type="PANTHER" id="PTHR21227">
    <property type="entry name" value="TRNA-SPLICING ENDONUCLEASE SUBUNIT SEN2"/>
    <property type="match status" value="1"/>
</dbReference>
<keyword evidence="8" id="KW-1185">Reference proteome</keyword>
<dbReference type="InterPro" id="IPR006678">
    <property type="entry name" value="tRNA_intron_Endonuc_N"/>
</dbReference>
<keyword evidence="7" id="KW-0378">Hydrolase</keyword>
<dbReference type="NCBIfam" id="TIGR00324">
    <property type="entry name" value="endA"/>
    <property type="match status" value="1"/>
</dbReference>
<keyword evidence="7" id="KW-0255">Endonuclease</keyword>